<gene>
    <name evidence="2" type="ORF">RJ640_003476</name>
</gene>
<dbReference type="Pfam" id="PF02541">
    <property type="entry name" value="Ppx-GppA"/>
    <property type="match status" value="1"/>
</dbReference>
<dbReference type="SUPFAM" id="SSF53067">
    <property type="entry name" value="Actin-like ATPase domain"/>
    <property type="match status" value="1"/>
</dbReference>
<dbReference type="EMBL" id="JAVXUO010002834">
    <property type="protein sequence ID" value="KAK2969242.1"/>
    <property type="molecule type" value="Genomic_DNA"/>
</dbReference>
<protein>
    <recommendedName>
        <fullName evidence="1">Ppx/GppA phosphatase N-terminal domain-containing protein</fullName>
    </recommendedName>
</protein>
<feature type="domain" description="Ppx/GppA phosphatase N-terminal" evidence="1">
    <location>
        <begin position="50"/>
        <end position="163"/>
    </location>
</feature>
<comment type="caution">
    <text evidence="2">The sequence shown here is derived from an EMBL/GenBank/DDBJ whole genome shotgun (WGS) entry which is preliminary data.</text>
</comment>
<proteinExistence type="predicted"/>
<organism evidence="2 3">
    <name type="scientific">Escallonia rubra</name>
    <dbReference type="NCBI Taxonomy" id="112253"/>
    <lineage>
        <taxon>Eukaryota</taxon>
        <taxon>Viridiplantae</taxon>
        <taxon>Streptophyta</taxon>
        <taxon>Embryophyta</taxon>
        <taxon>Tracheophyta</taxon>
        <taxon>Spermatophyta</taxon>
        <taxon>Magnoliopsida</taxon>
        <taxon>eudicotyledons</taxon>
        <taxon>Gunneridae</taxon>
        <taxon>Pentapetalae</taxon>
        <taxon>asterids</taxon>
        <taxon>campanulids</taxon>
        <taxon>Escalloniales</taxon>
        <taxon>Escalloniaceae</taxon>
        <taxon>Escallonia</taxon>
    </lineage>
</organism>
<name>A0AA88UBL6_9ASTE</name>
<sequence length="256" mass="28097">MAINLQLPATTTVPSSSSANNLFAAVDMGTNSFKLLIVHADPATGHFLALDRLKSPVLLGGDSPSASICAPSQLRAAEVLRHFQQILHLQRVPPSHSRFVATSAVREASNQSSFLRHIFETLGLQIDVLFGQEEARLIYLGILQFHPVHDSTVLTIDIGGGSVPETDFHSRQEAAFLIRIPDFHHIEVDQAMSTICPAFKQIADPGKSIILFQSNPDKTNVMLPHRIKFNELTPPDDWVIENKSCSSPSQSSKYPD</sequence>
<dbReference type="AlphaFoldDB" id="A0AA88UBL6"/>
<keyword evidence="3" id="KW-1185">Reference proteome</keyword>
<dbReference type="InterPro" id="IPR043129">
    <property type="entry name" value="ATPase_NBD"/>
</dbReference>
<dbReference type="PANTHER" id="PTHR30005:SF0">
    <property type="entry name" value="RETROGRADE REGULATION PROTEIN 2"/>
    <property type="match status" value="1"/>
</dbReference>
<accession>A0AA88UBL6</accession>
<evidence type="ECO:0000313" key="3">
    <source>
        <dbReference type="Proteomes" id="UP001187471"/>
    </source>
</evidence>
<dbReference type="InterPro" id="IPR003695">
    <property type="entry name" value="Ppx_GppA_N"/>
</dbReference>
<dbReference type="Gene3D" id="3.30.420.150">
    <property type="entry name" value="Exopolyphosphatase. Domain 2"/>
    <property type="match status" value="1"/>
</dbReference>
<dbReference type="Gene3D" id="3.30.420.40">
    <property type="match status" value="1"/>
</dbReference>
<dbReference type="InterPro" id="IPR050273">
    <property type="entry name" value="GppA/Ppx_hydrolase"/>
</dbReference>
<reference evidence="2" key="1">
    <citation type="submission" date="2022-12" db="EMBL/GenBank/DDBJ databases">
        <title>Draft genome assemblies for two species of Escallonia (Escalloniales).</title>
        <authorList>
            <person name="Chanderbali A."/>
            <person name="Dervinis C."/>
            <person name="Anghel I."/>
            <person name="Soltis D."/>
            <person name="Soltis P."/>
            <person name="Zapata F."/>
        </authorList>
    </citation>
    <scope>NUCLEOTIDE SEQUENCE</scope>
    <source>
        <strain evidence="2">UCBG92.1500</strain>
        <tissue evidence="2">Leaf</tissue>
    </source>
</reference>
<dbReference type="PANTHER" id="PTHR30005">
    <property type="entry name" value="EXOPOLYPHOSPHATASE"/>
    <property type="match status" value="1"/>
</dbReference>
<dbReference type="Proteomes" id="UP001187471">
    <property type="component" value="Unassembled WGS sequence"/>
</dbReference>
<dbReference type="GO" id="GO:0016462">
    <property type="term" value="F:pyrophosphatase activity"/>
    <property type="evidence" value="ECO:0007669"/>
    <property type="project" value="TreeGrafter"/>
</dbReference>
<evidence type="ECO:0000313" key="2">
    <source>
        <dbReference type="EMBL" id="KAK2969242.1"/>
    </source>
</evidence>
<evidence type="ECO:0000259" key="1">
    <source>
        <dbReference type="Pfam" id="PF02541"/>
    </source>
</evidence>